<dbReference type="SUPFAM" id="SSF54211">
    <property type="entry name" value="Ribosomal protein S5 domain 2-like"/>
    <property type="match status" value="1"/>
</dbReference>
<dbReference type="Proteomes" id="UP000273278">
    <property type="component" value="Chromosome"/>
</dbReference>
<dbReference type="Gene3D" id="3.30.565.10">
    <property type="entry name" value="Histidine kinase-like ATPase, C-terminal domain"/>
    <property type="match status" value="1"/>
</dbReference>
<reference evidence="10 11" key="1">
    <citation type="submission" date="2016-10" db="EMBL/GenBank/DDBJ databases">
        <title>Complete genome of the TMA-utilizing, human hosted archaeon Methanomethylophilus alvus Gen. nov, sp. nov., strain Mx-05, derived from a pure culture.</title>
        <authorList>
            <person name="Brugere J.-F."/>
            <person name="Ben Hania W."/>
            <person name="Chaudhary P.P."/>
            <person name="Gaci N."/>
            <person name="Borrel G."/>
            <person name="Cao Van Tuat L."/>
            <person name="Fardeau M.-L."/>
            <person name="Harris H.M.B."/>
            <person name="O'Toole P.W."/>
            <person name="Ollivier B."/>
        </authorList>
    </citation>
    <scope>NUCLEOTIDE SEQUENCE [LARGE SCALE GENOMIC DNA]</scope>
    <source>
        <strain evidence="10 11">Mx-05</strain>
    </source>
</reference>
<evidence type="ECO:0000256" key="6">
    <source>
        <dbReference type="HAMAP-Rule" id="MF_00322"/>
    </source>
</evidence>
<feature type="binding site" evidence="6">
    <location>
        <begin position="114"/>
        <end position="115"/>
    </location>
    <ligand>
        <name>ATP</name>
        <dbReference type="ChEBI" id="CHEBI:30616"/>
    </ligand>
</feature>
<dbReference type="Gene3D" id="1.10.8.50">
    <property type="match status" value="1"/>
</dbReference>
<feature type="binding site" evidence="6">
    <location>
        <position position="93"/>
    </location>
    <ligand>
        <name>ATP</name>
        <dbReference type="ChEBI" id="CHEBI:30616"/>
    </ligand>
</feature>
<dbReference type="InterPro" id="IPR036890">
    <property type="entry name" value="HATPase_C_sf"/>
</dbReference>
<dbReference type="EMBL" id="CP017686">
    <property type="protein sequence ID" value="AYQ55384.1"/>
    <property type="molecule type" value="Genomic_DNA"/>
</dbReference>
<accession>A0A3G3IIJ2</accession>
<feature type="region of interest" description="Disordered" evidence="7">
    <location>
        <begin position="652"/>
        <end position="685"/>
    </location>
</feature>
<protein>
    <recommendedName>
        <fullName evidence="6">Type 2 DNA topoisomerase 6 subunit B</fullName>
        <ecNumber evidence="6">5.6.2.2</ecNumber>
    </recommendedName>
    <alternativeName>
        <fullName evidence="6">Type II DNA topoisomerase VI subunit B</fullName>
        <shortName evidence="6">TopoVI-B</shortName>
    </alternativeName>
</protein>
<dbReference type="NCBIfam" id="NF003218">
    <property type="entry name" value="PRK04184.1"/>
    <property type="match status" value="1"/>
</dbReference>
<evidence type="ECO:0000256" key="1">
    <source>
        <dbReference type="ARBA" id="ARBA00022741"/>
    </source>
</evidence>
<evidence type="ECO:0000259" key="8">
    <source>
        <dbReference type="Pfam" id="PF02518"/>
    </source>
</evidence>
<dbReference type="PANTHER" id="PTHR48444">
    <property type="entry name" value="DNA TOPOISOMERASE 6 SUBUNIT B"/>
    <property type="match status" value="1"/>
</dbReference>
<dbReference type="GO" id="GO:0003918">
    <property type="term" value="F:DNA topoisomerase type II (double strand cut, ATP-hydrolyzing) activity"/>
    <property type="evidence" value="ECO:0007669"/>
    <property type="project" value="UniProtKB-UniRule"/>
</dbReference>
<name>A0A3G3IIJ2_9ARCH</name>
<dbReference type="HAMAP" id="MF_00322">
    <property type="entry name" value="Top6B"/>
    <property type="match status" value="1"/>
</dbReference>
<dbReference type="GO" id="GO:0006260">
    <property type="term" value="P:DNA replication"/>
    <property type="evidence" value="ECO:0007669"/>
    <property type="project" value="UniProtKB-UniRule"/>
</dbReference>
<evidence type="ECO:0000256" key="4">
    <source>
        <dbReference type="ARBA" id="ARBA00023125"/>
    </source>
</evidence>
<dbReference type="InterPro" id="IPR014721">
    <property type="entry name" value="Ribsml_uS5_D2-typ_fold_subgr"/>
</dbReference>
<evidence type="ECO:0000256" key="7">
    <source>
        <dbReference type="SAM" id="MobiDB-lite"/>
    </source>
</evidence>
<keyword evidence="2 6" id="KW-0067">ATP-binding</keyword>
<feature type="binding site" evidence="6">
    <location>
        <position position="454"/>
    </location>
    <ligand>
        <name>ATP</name>
        <dbReference type="ChEBI" id="CHEBI:30616"/>
    </ligand>
</feature>
<dbReference type="Pfam" id="PF02518">
    <property type="entry name" value="HATPase_c"/>
    <property type="match status" value="1"/>
</dbReference>
<dbReference type="OMA" id="VYRGNPF"/>
<feature type="domain" description="DNA topoisomerase VI subunit B transducer" evidence="9">
    <location>
        <begin position="326"/>
        <end position="494"/>
    </location>
</feature>
<keyword evidence="3 6" id="KW-0799">Topoisomerase</keyword>
<comment type="function">
    <text evidence="6">Relaxes both positive and negative superturns and exhibits a strong decatenase activity.</text>
</comment>
<evidence type="ECO:0000259" key="9">
    <source>
        <dbReference type="Pfam" id="PF09239"/>
    </source>
</evidence>
<dbReference type="CDD" id="cd00823">
    <property type="entry name" value="TopoIIB_Trans"/>
    <property type="match status" value="1"/>
</dbReference>
<dbReference type="GO" id="GO:0005524">
    <property type="term" value="F:ATP binding"/>
    <property type="evidence" value="ECO:0007669"/>
    <property type="project" value="UniProtKB-UniRule"/>
</dbReference>
<dbReference type="InterPro" id="IPR015320">
    <property type="entry name" value="TopoVI_B_transducer"/>
</dbReference>
<gene>
    <name evidence="6" type="primary">top6B</name>
    <name evidence="10" type="ORF">BKD89_06180</name>
</gene>
<feature type="region of interest" description="Disordered" evidence="7">
    <location>
        <begin position="1"/>
        <end position="24"/>
    </location>
</feature>
<dbReference type="GeneID" id="41322033"/>
<evidence type="ECO:0000313" key="10">
    <source>
        <dbReference type="EMBL" id="AYQ55384.1"/>
    </source>
</evidence>
<dbReference type="Gene3D" id="6.10.20.80">
    <property type="match status" value="1"/>
</dbReference>
<feature type="binding site" evidence="6">
    <location>
        <position position="61"/>
    </location>
    <ligand>
        <name>ATP</name>
        <dbReference type="ChEBI" id="CHEBI:30616"/>
    </ligand>
</feature>
<evidence type="ECO:0000313" key="11">
    <source>
        <dbReference type="Proteomes" id="UP000273278"/>
    </source>
</evidence>
<dbReference type="InterPro" id="IPR010979">
    <property type="entry name" value="Ribosomal_uS13-like_H2TH"/>
</dbReference>
<proteinExistence type="inferred from homology"/>
<sequence>MGKDSEPPVRAARSGRATAEQLADKQHEISVTEFFEKNKQILGFDSRAKSLLMGVKEAVDNSLDACEEAEILPDIVVKVTKVGEEEYTVSIEDNGPGIVHRAMPNVFGRLLYGSRFHAMRQSRGQQGIGISATVMYANVSTGKPAHIASRIEGEEEVAWEMDIAVDTKTNRPIVTNDRAFPWMDKAHGTLIEYTTKGRYVTGKQSIFEYLKETAIVNPHARIKFHDPDGKTWTFERATETMPPKAAEIKPHPAGMEIGDMMGYSAQSSQKTVKDFLKNDFCRMTDRLASEVCGKAGVDPKSRPQDLGREGSMKLISAIADTKIMAPPSDCLSPIGDVLIKKGLMHILDGMRPEYYATPVTRPAHAVNGNPFTVEAGIVYGGEIPSDGQVTIMRFANRVPLLYQQGADIITKAVSEFDWRRYGLEQRGGKGIPYGPAIVLVHVASTKVPFTSEGKEAIASLPEIEEEILAALRLVARNLKSHLNKMERKSKTHEKFDIVQKILPDLADKVSTQLGRPVPDLSRTITKIMNVVWIEPSKKRTEDKKGYTINYTVYNYTVRPHTFMLHMALPKDSITDSVTGSPMFDSVNDEGKTQWVVRDLEPSKSVQVSFVLEGDMADTFDPDDVYVSGINPVIVMGAEALPGDWGIKGMEITETEDVVPEDDSAEEEEKEELEEEEFEKEAKEDE</sequence>
<dbReference type="NCBIfam" id="TIGR01052">
    <property type="entry name" value="top6b"/>
    <property type="match status" value="1"/>
</dbReference>
<dbReference type="AlphaFoldDB" id="A0A3G3IIJ2"/>
<dbReference type="InterPro" id="IPR003594">
    <property type="entry name" value="HATPase_dom"/>
</dbReference>
<evidence type="ECO:0000256" key="3">
    <source>
        <dbReference type="ARBA" id="ARBA00023029"/>
    </source>
</evidence>
<keyword evidence="1 6" id="KW-0547">Nucleotide-binding</keyword>
<dbReference type="InterPro" id="IPR005734">
    <property type="entry name" value="TopoVI_B"/>
</dbReference>
<organism evidence="10 11">
    <name type="scientific">Methanomethylophilus alvi</name>
    <dbReference type="NCBI Taxonomy" id="1291540"/>
    <lineage>
        <taxon>Archaea</taxon>
        <taxon>Methanobacteriati</taxon>
        <taxon>Thermoplasmatota</taxon>
        <taxon>Thermoplasmata</taxon>
        <taxon>Methanomassiliicoccales</taxon>
        <taxon>Methanomethylophilaceae</taxon>
        <taxon>Methanomethylophilus</taxon>
    </lineage>
</organism>
<keyword evidence="5 6" id="KW-0413">Isomerase</keyword>
<dbReference type="SUPFAM" id="SSF55874">
    <property type="entry name" value="ATPase domain of HSP90 chaperone/DNA topoisomerase II/histidine kinase"/>
    <property type="match status" value="1"/>
</dbReference>
<feature type="domain" description="Histidine kinase/HSP90-like ATPase" evidence="8">
    <location>
        <begin position="53"/>
        <end position="143"/>
    </location>
</feature>
<dbReference type="InterPro" id="IPR020568">
    <property type="entry name" value="Ribosomal_Su5_D2-typ_SF"/>
</dbReference>
<keyword evidence="4 6" id="KW-0238">DNA-binding</keyword>
<dbReference type="Gene3D" id="3.30.230.10">
    <property type="match status" value="1"/>
</dbReference>
<dbReference type="RefSeq" id="WP_015505144.1">
    <property type="nucleotide sequence ID" value="NZ_CP017686.1"/>
</dbReference>
<dbReference type="GO" id="GO:0003677">
    <property type="term" value="F:DNA binding"/>
    <property type="evidence" value="ECO:0007669"/>
    <property type="project" value="UniProtKB-UniRule"/>
</dbReference>
<evidence type="ECO:0000256" key="5">
    <source>
        <dbReference type="ARBA" id="ARBA00023235"/>
    </source>
</evidence>
<comment type="similarity">
    <text evidence="6">Belongs to the TOP6B family.</text>
</comment>
<dbReference type="EC" id="5.6.2.2" evidence="6"/>
<evidence type="ECO:0000256" key="2">
    <source>
        <dbReference type="ARBA" id="ARBA00022840"/>
    </source>
</evidence>
<dbReference type="Pfam" id="PF09239">
    <property type="entry name" value="Topo-VIb_trans"/>
    <property type="match status" value="1"/>
</dbReference>
<comment type="catalytic activity">
    <reaction evidence="6">
        <text>ATP-dependent breakage, passage and rejoining of double-stranded DNA.</text>
        <dbReference type="EC" id="5.6.2.2"/>
    </reaction>
</comment>
<dbReference type="GO" id="GO:0006265">
    <property type="term" value="P:DNA topological change"/>
    <property type="evidence" value="ECO:0007669"/>
    <property type="project" value="UniProtKB-UniRule"/>
</dbReference>
<dbReference type="PANTHER" id="PTHR48444:SF1">
    <property type="entry name" value="DNA TOPOISOMERASE 6 SUBUNIT B"/>
    <property type="match status" value="1"/>
</dbReference>
<dbReference type="SUPFAM" id="SSF46946">
    <property type="entry name" value="S13-like H2TH domain"/>
    <property type="match status" value="1"/>
</dbReference>
<feature type="binding site" evidence="6">
    <location>
        <begin position="124"/>
        <end position="131"/>
    </location>
    <ligand>
        <name>ATP</name>
        <dbReference type="ChEBI" id="CHEBI:30616"/>
    </ligand>
</feature>
<feature type="compositionally biased region" description="Acidic residues" evidence="7">
    <location>
        <begin position="652"/>
        <end position="678"/>
    </location>
</feature>
<dbReference type="Gene3D" id="2.60.40.2960">
    <property type="match status" value="1"/>
</dbReference>
<comment type="subunit">
    <text evidence="6">Homodimer. Heterotetramer of two Top6A and two Top6B chains.</text>
</comment>